<dbReference type="InterPro" id="IPR032675">
    <property type="entry name" value="LRR_dom_sf"/>
</dbReference>
<keyword evidence="2" id="KW-1185">Reference proteome</keyword>
<organism evidence="1 2">
    <name type="scientific">Chironomus riparius</name>
    <dbReference type="NCBI Taxonomy" id="315576"/>
    <lineage>
        <taxon>Eukaryota</taxon>
        <taxon>Metazoa</taxon>
        <taxon>Ecdysozoa</taxon>
        <taxon>Arthropoda</taxon>
        <taxon>Hexapoda</taxon>
        <taxon>Insecta</taxon>
        <taxon>Pterygota</taxon>
        <taxon>Neoptera</taxon>
        <taxon>Endopterygota</taxon>
        <taxon>Diptera</taxon>
        <taxon>Nematocera</taxon>
        <taxon>Chironomoidea</taxon>
        <taxon>Chironomidae</taxon>
        <taxon>Chironominae</taxon>
        <taxon>Chironomus</taxon>
    </lineage>
</organism>
<gene>
    <name evidence="1" type="ORF">CHIRRI_LOCUS14466</name>
</gene>
<dbReference type="Proteomes" id="UP001153620">
    <property type="component" value="Chromosome 4"/>
</dbReference>
<evidence type="ECO:0000313" key="2">
    <source>
        <dbReference type="Proteomes" id="UP001153620"/>
    </source>
</evidence>
<dbReference type="SUPFAM" id="SSF52058">
    <property type="entry name" value="L domain-like"/>
    <property type="match status" value="1"/>
</dbReference>
<evidence type="ECO:0000313" key="1">
    <source>
        <dbReference type="EMBL" id="CAG9811659.1"/>
    </source>
</evidence>
<dbReference type="Pfam" id="PF13855">
    <property type="entry name" value="LRR_8"/>
    <property type="match status" value="1"/>
</dbReference>
<sequence length="233" mass="26820">MDLFCEYSTVSSFYTDENIYKCEVIGINRIATNGRVLNIHGTHPDGKSNADVNTLTIFDHQIENFPRYLCKFFPNLKSISVLCCGLKKLSKFDFIGCEGIEKLMLNGNLIKSVAPDVFEYVSNLEIISFFMNQISFVPEIVFDGLKMLKYVNFKMNPGIDWCCKEFGRQGNLLAEIKGKLRKDFGAKQVIESAENGTQEFFEAFKFLENFRDSARIAMEDNCDNRIKMMFNRF</sequence>
<dbReference type="OrthoDB" id="2013775at2759"/>
<accession>A0A9N9SA83</accession>
<dbReference type="EMBL" id="OU895880">
    <property type="protein sequence ID" value="CAG9811659.1"/>
    <property type="molecule type" value="Genomic_DNA"/>
</dbReference>
<reference evidence="1" key="2">
    <citation type="submission" date="2022-10" db="EMBL/GenBank/DDBJ databases">
        <authorList>
            <consortium name="ENA_rothamsted_submissions"/>
            <consortium name="culmorum"/>
            <person name="King R."/>
        </authorList>
    </citation>
    <scope>NUCLEOTIDE SEQUENCE</scope>
</reference>
<proteinExistence type="predicted"/>
<dbReference type="InterPro" id="IPR001611">
    <property type="entry name" value="Leu-rich_rpt"/>
</dbReference>
<reference evidence="1" key="1">
    <citation type="submission" date="2022-01" db="EMBL/GenBank/DDBJ databases">
        <authorList>
            <person name="King R."/>
        </authorList>
    </citation>
    <scope>NUCLEOTIDE SEQUENCE</scope>
</reference>
<protein>
    <submittedName>
        <fullName evidence="1">Uncharacterized protein</fullName>
    </submittedName>
</protein>
<dbReference type="AlphaFoldDB" id="A0A9N9SA83"/>
<name>A0A9N9SA83_9DIPT</name>
<dbReference type="Gene3D" id="3.80.10.10">
    <property type="entry name" value="Ribonuclease Inhibitor"/>
    <property type="match status" value="1"/>
</dbReference>